<name>A0AAW2J1Y8_SESRA</name>
<dbReference type="EMBL" id="JACGWJ010000826">
    <property type="protein sequence ID" value="KAL0287996.1"/>
    <property type="molecule type" value="Genomic_DNA"/>
</dbReference>
<gene>
    <name evidence="1" type="ORF">Sradi_7112100</name>
</gene>
<reference evidence="1" key="2">
    <citation type="journal article" date="2024" name="Plant">
        <title>Genomic evolution and insights into agronomic trait innovations of Sesamum species.</title>
        <authorList>
            <person name="Miao H."/>
            <person name="Wang L."/>
            <person name="Qu L."/>
            <person name="Liu H."/>
            <person name="Sun Y."/>
            <person name="Le M."/>
            <person name="Wang Q."/>
            <person name="Wei S."/>
            <person name="Zheng Y."/>
            <person name="Lin W."/>
            <person name="Duan Y."/>
            <person name="Cao H."/>
            <person name="Xiong S."/>
            <person name="Wang X."/>
            <person name="Wei L."/>
            <person name="Li C."/>
            <person name="Ma Q."/>
            <person name="Ju M."/>
            <person name="Zhao R."/>
            <person name="Li G."/>
            <person name="Mu C."/>
            <person name="Tian Q."/>
            <person name="Mei H."/>
            <person name="Zhang T."/>
            <person name="Gao T."/>
            <person name="Zhang H."/>
        </authorList>
    </citation>
    <scope>NUCLEOTIDE SEQUENCE</scope>
    <source>
        <strain evidence="1">G02</strain>
    </source>
</reference>
<protein>
    <submittedName>
        <fullName evidence="1">Mitochondrial protein</fullName>
    </submittedName>
</protein>
<dbReference type="PANTHER" id="PTHR33116:SF86">
    <property type="entry name" value="REVERSE TRANSCRIPTASE DOMAIN-CONTAINING PROTEIN"/>
    <property type="match status" value="1"/>
</dbReference>
<comment type="caution">
    <text evidence="1">The sequence shown here is derived from an EMBL/GenBank/DDBJ whole genome shotgun (WGS) entry which is preliminary data.</text>
</comment>
<evidence type="ECO:0000313" key="1">
    <source>
        <dbReference type="EMBL" id="KAL0287996.1"/>
    </source>
</evidence>
<organism evidence="1">
    <name type="scientific">Sesamum radiatum</name>
    <name type="common">Black benniseed</name>
    <dbReference type="NCBI Taxonomy" id="300843"/>
    <lineage>
        <taxon>Eukaryota</taxon>
        <taxon>Viridiplantae</taxon>
        <taxon>Streptophyta</taxon>
        <taxon>Embryophyta</taxon>
        <taxon>Tracheophyta</taxon>
        <taxon>Spermatophyta</taxon>
        <taxon>Magnoliopsida</taxon>
        <taxon>eudicotyledons</taxon>
        <taxon>Gunneridae</taxon>
        <taxon>Pentapetalae</taxon>
        <taxon>asterids</taxon>
        <taxon>lamiids</taxon>
        <taxon>Lamiales</taxon>
        <taxon>Pedaliaceae</taxon>
        <taxon>Sesamum</taxon>
    </lineage>
</organism>
<accession>A0AAW2J1Y8</accession>
<proteinExistence type="predicted"/>
<sequence length="358" mass="40441">MMSNFWWNNKESHRVHWVAWKAMFKTEKCRGLGFRHLATFNDALLAKQAWRIIQHPHTLVSRLFKAKYFQQTDYFHVRLGARPSLTWRSILGVRGLIVAESRWRVALKEWRIDLIHKILHPLDAKVVLSIPLGCHCSEDRLICHSDSKGVFTVKSANQLAMKISELDMPSSSGSSGLTADWSLFGNALFLIKLRSLDGNRAGMPLLHYLILPEDVLMLRIASRFAHTKKETSSTYYSIVSLLAKSGLSRSCLLIRSGHSRVISKVGFVMNKKLMEDKNQSAIDVINLADRLLREFAETSQSLAPRGSATRSLQNWQPPTYGIVKINFDGAVFDSRIEMGAGVIARDAAGECLAWIYVS</sequence>
<dbReference type="PANTHER" id="PTHR33116">
    <property type="entry name" value="REVERSE TRANSCRIPTASE ZINC-BINDING DOMAIN-CONTAINING PROTEIN-RELATED-RELATED"/>
    <property type="match status" value="1"/>
</dbReference>
<dbReference type="AlphaFoldDB" id="A0AAW2J1Y8"/>
<reference evidence="1" key="1">
    <citation type="submission" date="2020-06" db="EMBL/GenBank/DDBJ databases">
        <authorList>
            <person name="Li T."/>
            <person name="Hu X."/>
            <person name="Zhang T."/>
            <person name="Song X."/>
            <person name="Zhang H."/>
            <person name="Dai N."/>
            <person name="Sheng W."/>
            <person name="Hou X."/>
            <person name="Wei L."/>
        </authorList>
    </citation>
    <scope>NUCLEOTIDE SEQUENCE</scope>
    <source>
        <strain evidence="1">G02</strain>
        <tissue evidence="1">Leaf</tissue>
    </source>
</reference>